<evidence type="ECO:0000313" key="3">
    <source>
        <dbReference type="Proteomes" id="UP000011747"/>
    </source>
</evidence>
<accession>G9QJZ4</accession>
<dbReference type="HOGENOM" id="CLU_2614717_0_0_9"/>
<sequence>MIVGYINPNLSFHTIQYHERIRNQMARPYQIQSIHPIKMKSPFQKMLDKKLPLPKKKKHSSTMTEKEQDMSKKIDLRW</sequence>
<protein>
    <submittedName>
        <fullName evidence="2">Uncharacterized protein</fullName>
    </submittedName>
</protein>
<comment type="caution">
    <text evidence="2">The sequence shown here is derived from an EMBL/GenBank/DDBJ whole genome shotgun (WGS) entry which is preliminary data.</text>
</comment>
<reference evidence="2 3" key="1">
    <citation type="submission" date="2011-09" db="EMBL/GenBank/DDBJ databases">
        <title>The Genome Sequence of Bacillus smithii 7_3_47FAA.</title>
        <authorList>
            <consortium name="The Broad Institute Genome Sequencing Platform"/>
            <person name="Earl A."/>
            <person name="Ward D."/>
            <person name="Feldgarden M."/>
            <person name="Gevers D."/>
            <person name="Daigneault M."/>
            <person name="Strauss J."/>
            <person name="Allen-Vercoe E."/>
            <person name="Young S.K."/>
            <person name="Zeng Q."/>
            <person name="Gargeya S."/>
            <person name="Fitzgerald M."/>
            <person name="Haas B."/>
            <person name="Abouelleil A."/>
            <person name="Alvarado L."/>
            <person name="Arachchi H.M."/>
            <person name="Berlin A."/>
            <person name="Brown A."/>
            <person name="Chapman S.B."/>
            <person name="Chen Z."/>
            <person name="Dunbar C."/>
            <person name="Freedman E."/>
            <person name="Gearin G."/>
            <person name="Goldberg J."/>
            <person name="Griggs A."/>
            <person name="Gujja S."/>
            <person name="Heiman D."/>
            <person name="Howarth C."/>
            <person name="Larson L."/>
            <person name="Lui A."/>
            <person name="MacDonald P.J.P."/>
            <person name="Montmayeur A."/>
            <person name="Murphy C."/>
            <person name="Neiman D."/>
            <person name="Pearson M."/>
            <person name="Priest M."/>
            <person name="Roberts A."/>
            <person name="Saif S."/>
            <person name="Shea T."/>
            <person name="Shenoy N."/>
            <person name="Sisk P."/>
            <person name="Stolte C."/>
            <person name="Sykes S."/>
            <person name="Wortman J."/>
            <person name="Nusbaum C."/>
            <person name="Birren B."/>
        </authorList>
    </citation>
    <scope>NUCLEOTIDE SEQUENCE [LARGE SCALE GENOMIC DNA]</scope>
    <source>
        <strain evidence="2 3">7_3_47FAA</strain>
    </source>
</reference>
<organism evidence="2 3">
    <name type="scientific">Bacillus smithii 7_3_47FAA</name>
    <dbReference type="NCBI Taxonomy" id="665952"/>
    <lineage>
        <taxon>Bacteria</taxon>
        <taxon>Bacillati</taxon>
        <taxon>Bacillota</taxon>
        <taxon>Bacilli</taxon>
        <taxon>Bacillales</taxon>
        <taxon>Bacillaceae</taxon>
        <taxon>Bacillus</taxon>
    </lineage>
</organism>
<dbReference type="Proteomes" id="UP000011747">
    <property type="component" value="Unassembled WGS sequence"/>
</dbReference>
<dbReference type="PATRIC" id="fig|665952.3.peg.1317"/>
<dbReference type="EMBL" id="ACWF01000066">
    <property type="protein sequence ID" value="EHL78524.1"/>
    <property type="molecule type" value="Genomic_DNA"/>
</dbReference>
<gene>
    <name evidence="2" type="ORF">HMPREF1015_01533</name>
</gene>
<evidence type="ECO:0000256" key="1">
    <source>
        <dbReference type="SAM" id="MobiDB-lite"/>
    </source>
</evidence>
<feature type="region of interest" description="Disordered" evidence="1">
    <location>
        <begin position="52"/>
        <end position="78"/>
    </location>
</feature>
<feature type="compositionally biased region" description="Basic and acidic residues" evidence="1">
    <location>
        <begin position="64"/>
        <end position="78"/>
    </location>
</feature>
<evidence type="ECO:0000313" key="2">
    <source>
        <dbReference type="EMBL" id="EHL78524.1"/>
    </source>
</evidence>
<proteinExistence type="predicted"/>
<keyword evidence="3" id="KW-1185">Reference proteome</keyword>
<dbReference type="AlphaFoldDB" id="G9QJZ4"/>
<name>G9QJZ4_9BACI</name>